<reference evidence="4" key="1">
    <citation type="submission" date="2023-06" db="EMBL/GenBank/DDBJ databases">
        <title>Conoideocrella luteorostrata (Hypocreales: Clavicipitaceae), a potential biocontrol fungus for elongate hemlock scale in United States Christmas tree production areas.</title>
        <authorList>
            <person name="Barrett H."/>
            <person name="Lovett B."/>
            <person name="Macias A.M."/>
            <person name="Stajich J.E."/>
            <person name="Kasson M.T."/>
        </authorList>
    </citation>
    <scope>NUCLEOTIDE SEQUENCE</scope>
    <source>
        <strain evidence="4">ARSEF 14590</strain>
    </source>
</reference>
<feature type="region of interest" description="C-terminal hotdog fold" evidence="2">
    <location>
        <begin position="192"/>
        <end position="337"/>
    </location>
</feature>
<keyword evidence="1" id="KW-0808">Transferase</keyword>
<dbReference type="Gene3D" id="3.10.129.110">
    <property type="entry name" value="Polyketide synthase dehydratase"/>
    <property type="match status" value="1"/>
</dbReference>
<dbReference type="Proteomes" id="UP001251528">
    <property type="component" value="Unassembled WGS sequence"/>
</dbReference>
<dbReference type="InterPro" id="IPR049551">
    <property type="entry name" value="PKS_DH_C"/>
</dbReference>
<dbReference type="GO" id="GO:0016740">
    <property type="term" value="F:transferase activity"/>
    <property type="evidence" value="ECO:0007669"/>
    <property type="project" value="UniProtKB-KW"/>
</dbReference>
<dbReference type="InterPro" id="IPR029063">
    <property type="entry name" value="SAM-dependent_MTases_sf"/>
</dbReference>
<dbReference type="InterPro" id="IPR049552">
    <property type="entry name" value="PKS_DH_N"/>
</dbReference>
<feature type="region of interest" description="N-terminal hotdog fold" evidence="2">
    <location>
        <begin position="54"/>
        <end position="182"/>
    </location>
</feature>
<dbReference type="Pfam" id="PF21089">
    <property type="entry name" value="PKS_DH_N"/>
    <property type="match status" value="1"/>
</dbReference>
<dbReference type="AlphaFoldDB" id="A0AAJ0G480"/>
<evidence type="ECO:0000256" key="1">
    <source>
        <dbReference type="ARBA" id="ARBA00022679"/>
    </source>
</evidence>
<dbReference type="InterPro" id="IPR042104">
    <property type="entry name" value="PKS_dehydratase_sf"/>
</dbReference>
<dbReference type="Pfam" id="PF08242">
    <property type="entry name" value="Methyltransf_12"/>
    <property type="match status" value="1"/>
</dbReference>
<evidence type="ECO:0000256" key="2">
    <source>
        <dbReference type="PROSITE-ProRule" id="PRU01363"/>
    </source>
</evidence>
<evidence type="ECO:0000259" key="3">
    <source>
        <dbReference type="PROSITE" id="PS52019"/>
    </source>
</evidence>
<sequence>MSTPMNLNILSAKDAIEPLATWDHLPLYPWHYEEPLSLESRLAAEWRLRQFPHHDLLGSRVLESTDQSPNWRNILRLDVGPWIREHEVAGDVVFPGVGYICMAGEAIRQLSGSAAFTCRRVSIKAALVMRQGQDTEVITHLHKAPLTTSLDSKWYNFTMLSYNNGSWIKHIAGQVSPGNDREHPPRSIQALPRALSRRSWYHKMKVMGLDYGPRFMGLTNMSAHPTERKVVATIENDICDGESCYNVHPVTMDCLMQALAPAMYYGLTRRFRQMGIPTYMEEIYVSMPVENKITIEARGDERLKDGMSGDVTAISGDQVCIEIVGLQMSNNLDMSDNQSQDPHAAVELEWREDVNLIKDVSNLIYQAKDRSEVHELLDKFSAACMLMTAAKIRDLVPTRKHISQYKNWLQSIAKDISASGYSGIKAEDKLLFQGTDFDLSRAVDSMYSVLQQTDASATATAMYRILNSCVEIFSGDTQELGLLMEDNVLHLLYDFMQNTDYNAYLGLIAHRKPNLRVLEIGAGTGGTTATVLPAPKSTYGERMYFSYTYTDVSSGFFCAAKKRFENYSAINYSVLDITKDPTEQGYEAESYDLIIACNQGRLLLQELAPKTKWINYVMGILPGWWLGEADNRYPQPYVSFERWDAELKQAGFSDCRAIYDGYLNNNIIARPGASIVTNNQRVTLLYSSLHQSRARSIGAFLEDRSYAVDLHAIEDSTKPLPKQDMLSVLDLDGPFFHDLNRSQFEDFQKLLTQLEGSDIGLLWVTAAAQISCQDPRYAMVNGLARVIRTEMSLDFATVELDDFGTNALNIMVEVLDEFEQRIQEPDVNPTTEWAVRQGRCLISRYHYIKVRDELSQNESQVSSVGKLEQRRPGLPDTLFWDEVPPHPEAVAPGEIEMQIKAVGLNFKVRIYSFGNYPLR</sequence>
<protein>
    <recommendedName>
        <fullName evidence="3">PKS/mFAS DH domain-containing protein</fullName>
    </recommendedName>
</protein>
<feature type="active site" description="Proton acceptor; for dehydratase activity" evidence="2">
    <location>
        <position position="86"/>
    </location>
</feature>
<feature type="domain" description="PKS/mFAS DH" evidence="3">
    <location>
        <begin position="54"/>
        <end position="337"/>
    </location>
</feature>
<accession>A0AAJ0G480</accession>
<keyword evidence="5" id="KW-1185">Reference proteome</keyword>
<dbReference type="PROSITE" id="PS52019">
    <property type="entry name" value="PKS_MFAS_DH"/>
    <property type="match status" value="1"/>
</dbReference>
<dbReference type="PANTHER" id="PTHR45681:SF6">
    <property type="entry name" value="POLYKETIDE SYNTHASE 37"/>
    <property type="match status" value="1"/>
</dbReference>
<dbReference type="Gene3D" id="3.40.50.150">
    <property type="entry name" value="Vaccinia Virus protein VP39"/>
    <property type="match status" value="1"/>
</dbReference>
<comment type="caution">
    <text evidence="4">The sequence shown here is derived from an EMBL/GenBank/DDBJ whole genome shotgun (WGS) entry which is preliminary data.</text>
</comment>
<evidence type="ECO:0000313" key="5">
    <source>
        <dbReference type="Proteomes" id="UP001251528"/>
    </source>
</evidence>
<dbReference type="SUPFAM" id="SSF53335">
    <property type="entry name" value="S-adenosyl-L-methionine-dependent methyltransferases"/>
    <property type="match status" value="1"/>
</dbReference>
<dbReference type="PANTHER" id="PTHR45681">
    <property type="entry name" value="POLYKETIDE SYNTHASE 44-RELATED"/>
    <property type="match status" value="1"/>
</dbReference>
<organism evidence="4 5">
    <name type="scientific">Conoideocrella luteorostrata</name>
    <dbReference type="NCBI Taxonomy" id="1105319"/>
    <lineage>
        <taxon>Eukaryota</taxon>
        <taxon>Fungi</taxon>
        <taxon>Dikarya</taxon>
        <taxon>Ascomycota</taxon>
        <taxon>Pezizomycotina</taxon>
        <taxon>Sordariomycetes</taxon>
        <taxon>Hypocreomycetidae</taxon>
        <taxon>Hypocreales</taxon>
        <taxon>Clavicipitaceae</taxon>
        <taxon>Conoideocrella</taxon>
    </lineage>
</organism>
<dbReference type="InterPro" id="IPR013217">
    <property type="entry name" value="Methyltransf_12"/>
</dbReference>
<dbReference type="Pfam" id="PF14765">
    <property type="entry name" value="PS-DH"/>
    <property type="match status" value="1"/>
</dbReference>
<name>A0AAJ0G480_9HYPO</name>
<dbReference type="InterPro" id="IPR020807">
    <property type="entry name" value="PKS_DH"/>
</dbReference>
<dbReference type="InterPro" id="IPR049900">
    <property type="entry name" value="PKS_mFAS_DH"/>
</dbReference>
<gene>
    <name evidence="4" type="ORF">QQS21_000276</name>
</gene>
<proteinExistence type="predicted"/>
<feature type="active site" description="Proton donor; for dehydratase activity" evidence="2">
    <location>
        <position position="253"/>
    </location>
</feature>
<dbReference type="EMBL" id="JASWJB010000002">
    <property type="protein sequence ID" value="KAK2616898.1"/>
    <property type="molecule type" value="Genomic_DNA"/>
</dbReference>
<dbReference type="SMART" id="SM00826">
    <property type="entry name" value="PKS_DH"/>
    <property type="match status" value="1"/>
</dbReference>
<evidence type="ECO:0000313" key="4">
    <source>
        <dbReference type="EMBL" id="KAK2616898.1"/>
    </source>
</evidence>
<dbReference type="InterPro" id="IPR050444">
    <property type="entry name" value="Polyketide_Synthase"/>
</dbReference>